<evidence type="ECO:0000313" key="3">
    <source>
        <dbReference type="Proteomes" id="UP000222831"/>
    </source>
</evidence>
<evidence type="ECO:0000256" key="1">
    <source>
        <dbReference type="SAM" id="MobiDB-lite"/>
    </source>
</evidence>
<evidence type="ECO:0000313" key="2">
    <source>
        <dbReference type="EMBL" id="BAW19260.1"/>
    </source>
</evidence>
<keyword evidence="3" id="KW-1185">Reference proteome</keyword>
<dbReference type="EMBL" id="AP017924">
    <property type="protein sequence ID" value="BAW19260.1"/>
    <property type="molecule type" value="Genomic_DNA"/>
</dbReference>
<proteinExistence type="predicted"/>
<reference evidence="2 3" key="1">
    <citation type="submission" date="2016-12" db="EMBL/GenBank/DDBJ databases">
        <title>Characterization of two jumbo phages RP12 and RP31 infecting the phytopathogen Ralstonia solanacearum.</title>
        <authorList>
            <person name="Kawasaki T."/>
            <person name="Yoshikawa G."/>
            <person name="Ogata H."/>
            <person name="Yamada T."/>
        </authorList>
    </citation>
    <scope>NUCLEOTIDE SEQUENCE [LARGE SCALE GENOMIC DNA]</scope>
    <source>
        <strain evidence="2 3">RP12</strain>
    </source>
</reference>
<accession>A0A1L7N1A7</accession>
<protein>
    <submittedName>
        <fullName evidence="2">Uncharacterized protein</fullName>
    </submittedName>
</protein>
<dbReference type="OrthoDB" id="16621at10239"/>
<dbReference type="KEGG" id="vg:40074681"/>
<dbReference type="GeneID" id="40074681"/>
<dbReference type="Proteomes" id="UP000222831">
    <property type="component" value="Segment"/>
</dbReference>
<dbReference type="RefSeq" id="YP_009598979.1">
    <property type="nucleotide sequence ID" value="NC_041911.1"/>
</dbReference>
<organism evidence="2 3">
    <name type="scientific">Ralstonia phage RP12</name>
    <dbReference type="NCBI Taxonomy" id="1923889"/>
    <lineage>
        <taxon>Viruses</taxon>
        <taxon>Duplodnaviria</taxon>
        <taxon>Heunggongvirae</taxon>
        <taxon>Uroviricota</taxon>
        <taxon>Caudoviricetes</taxon>
        <taxon>Chimalliviridae</taxon>
        <taxon>Ripduovirus</taxon>
        <taxon>Ripduovirus RP12</taxon>
    </lineage>
</organism>
<sequence>MARLVAAPNSGSLFGKGLFGTLSQNTVNYLQNQISNLSNAGSEYGKKIYERSMQLFNAINSDAAVEAAEAVLMQVESMMGQDIIEPLLTIPQLQAAGSVMQGWVMTSPLLRQAWYDGKIEGYSDTYEDPEPGRVGHEQQAYRHLMNGVLVPHETQSWQYSLYADRQNDADNRLTLRQLAAIRDSQEAAEDAYEAGEKDPTSQYGASL</sequence>
<name>A0A1L7N1A7_9CAUD</name>
<feature type="region of interest" description="Disordered" evidence="1">
    <location>
        <begin position="185"/>
        <end position="207"/>
    </location>
</feature>